<comment type="caution">
    <text evidence="6">The sequence shown here is derived from an EMBL/GenBank/DDBJ whole genome shotgun (WGS) entry which is preliminary data.</text>
</comment>
<accession>A0A0C2SGT2</accession>
<dbReference type="GO" id="GO:0006631">
    <property type="term" value="P:fatty acid metabolic process"/>
    <property type="evidence" value="ECO:0007669"/>
    <property type="project" value="TreeGrafter"/>
</dbReference>
<keyword evidence="7" id="KW-1185">Reference proteome</keyword>
<dbReference type="PANTHER" id="PTHR43201">
    <property type="entry name" value="ACYL-COA SYNTHETASE"/>
    <property type="match status" value="1"/>
</dbReference>
<dbReference type="PANTHER" id="PTHR43201:SF5">
    <property type="entry name" value="MEDIUM-CHAIN ACYL-COA LIGASE ACSF2, MITOCHONDRIAL"/>
    <property type="match status" value="1"/>
</dbReference>
<reference evidence="6 7" key="1">
    <citation type="submission" date="2015-01" db="EMBL/GenBank/DDBJ databases">
        <title>Jeotgalibacillus campisalis genome sequencing.</title>
        <authorList>
            <person name="Goh K.M."/>
            <person name="Chan K.-G."/>
            <person name="Yaakop A.S."/>
            <person name="Ee R."/>
            <person name="Gan H.M."/>
            <person name="Chan C.S."/>
        </authorList>
    </citation>
    <scope>NUCLEOTIDE SEQUENCE [LARGE SCALE GENOMIC DNA]</scope>
    <source>
        <strain evidence="6 7">SF-57</strain>
    </source>
</reference>
<dbReference type="SUPFAM" id="SSF56801">
    <property type="entry name" value="Acetyl-CoA synthetase-like"/>
    <property type="match status" value="1"/>
</dbReference>
<evidence type="ECO:0000256" key="2">
    <source>
        <dbReference type="ARBA" id="ARBA00022598"/>
    </source>
</evidence>
<dbReference type="PROSITE" id="PS00455">
    <property type="entry name" value="AMP_BINDING"/>
    <property type="match status" value="1"/>
</dbReference>
<dbReference type="FunFam" id="3.30.300.30:FF:000008">
    <property type="entry name" value="2,3-dihydroxybenzoate-AMP ligase"/>
    <property type="match status" value="1"/>
</dbReference>
<feature type="domain" description="AMP-binding enzyme C-terminal" evidence="5">
    <location>
        <begin position="405"/>
        <end position="479"/>
    </location>
</feature>
<evidence type="ECO:0000259" key="5">
    <source>
        <dbReference type="Pfam" id="PF13193"/>
    </source>
</evidence>
<dbReference type="GO" id="GO:0031956">
    <property type="term" value="F:medium-chain fatty acid-CoA ligase activity"/>
    <property type="evidence" value="ECO:0007669"/>
    <property type="project" value="TreeGrafter"/>
</dbReference>
<dbReference type="InterPro" id="IPR025110">
    <property type="entry name" value="AMP-bd_C"/>
</dbReference>
<dbReference type="PATRIC" id="fig|220754.4.peg.483"/>
<keyword evidence="3" id="KW-0472">Membrane</keyword>
<dbReference type="InterPro" id="IPR042099">
    <property type="entry name" value="ANL_N_sf"/>
</dbReference>
<evidence type="ECO:0000313" key="6">
    <source>
        <dbReference type="EMBL" id="KIL53144.1"/>
    </source>
</evidence>
<proteinExistence type="inferred from homology"/>
<dbReference type="AlphaFoldDB" id="A0A0C2SGT2"/>
<evidence type="ECO:0000259" key="4">
    <source>
        <dbReference type="Pfam" id="PF00501"/>
    </source>
</evidence>
<dbReference type="Proteomes" id="UP000031972">
    <property type="component" value="Unassembled WGS sequence"/>
</dbReference>
<dbReference type="InterPro" id="IPR020845">
    <property type="entry name" value="AMP-binding_CS"/>
</dbReference>
<sequence length="496" mass="55790">MSATSHWLQKRIRMTPDALALTDAETQETWTYEALENRISRWKSYFLSRKLKKGARVAFLSANSIETFALLFACSCTGLIFTPLNTRLHPSEIQTILQDAEPAIVLVDEEMNHLVQNTHWSVVRLSDLLQNLPHEEASQLTAQPEETSLMIYTGGTTGTPKGVMLSNRAIEWNAINTIVSWGLTDEDRTLTYMPLFHTGGLNALAIPILMAGGHVIVGKKFNPEDVIRELNEYRITIALFVPTMYQMMIHTGKLTDHPFSTMKTFLSGGAPCPLSIYEFFEKQQLPFKQGYGLSEAGPNNFMMPLDHAQRYKCSVGKPMVYAEIGLFEEDGTEIHTPDTAGEIWIRGPHLFSGYWRRQDETAAAFQGGWFKTGDLAERDAAGNYLIRGRKKEMIISGGENIFPQEIESVLNQMPGIREQAVIGQPDDQWGEVPVAFVALSNPHLRTDQIYEHCKAHLSGYKCPARIHIVPDLPKTAVGKLDKRQLQKWSDTYTIAD</sequence>
<gene>
    <name evidence="6" type="ORF">KR50_04730</name>
</gene>
<protein>
    <recommendedName>
        <fullName evidence="8">Long-chain fatty acid--CoA ligase</fullName>
    </recommendedName>
</protein>
<dbReference type="Gene3D" id="3.30.300.30">
    <property type="match status" value="1"/>
</dbReference>
<evidence type="ECO:0000313" key="7">
    <source>
        <dbReference type="Proteomes" id="UP000031972"/>
    </source>
</evidence>
<feature type="domain" description="AMP-dependent synthetase/ligase" evidence="4">
    <location>
        <begin position="9"/>
        <end position="355"/>
    </location>
</feature>
<keyword evidence="2" id="KW-0436">Ligase</keyword>
<dbReference type="RefSeq" id="WP_041054250.1">
    <property type="nucleotide sequence ID" value="NZ_JXRR01000001.1"/>
</dbReference>
<comment type="similarity">
    <text evidence="1">Belongs to the ATP-dependent AMP-binding enzyme family.</text>
</comment>
<name>A0A0C2SGT2_9BACL</name>
<evidence type="ECO:0000256" key="1">
    <source>
        <dbReference type="ARBA" id="ARBA00006432"/>
    </source>
</evidence>
<evidence type="ECO:0000256" key="3">
    <source>
        <dbReference type="SAM" id="Phobius"/>
    </source>
</evidence>
<dbReference type="Pfam" id="PF00501">
    <property type="entry name" value="AMP-binding"/>
    <property type="match status" value="1"/>
</dbReference>
<dbReference type="EMBL" id="JXRR01000001">
    <property type="protein sequence ID" value="KIL53144.1"/>
    <property type="molecule type" value="Genomic_DNA"/>
</dbReference>
<organism evidence="6 7">
    <name type="scientific">Jeotgalibacillus campisalis</name>
    <dbReference type="NCBI Taxonomy" id="220754"/>
    <lineage>
        <taxon>Bacteria</taxon>
        <taxon>Bacillati</taxon>
        <taxon>Bacillota</taxon>
        <taxon>Bacilli</taxon>
        <taxon>Bacillales</taxon>
        <taxon>Caryophanaceae</taxon>
        <taxon>Jeotgalibacillus</taxon>
    </lineage>
</organism>
<keyword evidence="3" id="KW-0812">Transmembrane</keyword>
<keyword evidence="3" id="KW-1133">Transmembrane helix</keyword>
<dbReference type="InterPro" id="IPR045851">
    <property type="entry name" value="AMP-bd_C_sf"/>
</dbReference>
<dbReference type="Pfam" id="PF13193">
    <property type="entry name" value="AMP-binding_C"/>
    <property type="match status" value="1"/>
</dbReference>
<feature type="transmembrane region" description="Helical" evidence="3">
    <location>
        <begin position="57"/>
        <end position="81"/>
    </location>
</feature>
<dbReference type="InterPro" id="IPR000873">
    <property type="entry name" value="AMP-dep_synth/lig_dom"/>
</dbReference>
<dbReference type="OrthoDB" id="9765680at2"/>
<dbReference type="Gene3D" id="3.40.50.12780">
    <property type="entry name" value="N-terminal domain of ligase-like"/>
    <property type="match status" value="1"/>
</dbReference>
<evidence type="ECO:0008006" key="8">
    <source>
        <dbReference type="Google" id="ProtNLM"/>
    </source>
</evidence>